<dbReference type="EMBL" id="CM037154">
    <property type="protein sequence ID" value="KAH7860677.1"/>
    <property type="molecule type" value="Genomic_DNA"/>
</dbReference>
<organism evidence="1 2">
    <name type="scientific">Vaccinium darrowii</name>
    <dbReference type="NCBI Taxonomy" id="229202"/>
    <lineage>
        <taxon>Eukaryota</taxon>
        <taxon>Viridiplantae</taxon>
        <taxon>Streptophyta</taxon>
        <taxon>Embryophyta</taxon>
        <taxon>Tracheophyta</taxon>
        <taxon>Spermatophyta</taxon>
        <taxon>Magnoliopsida</taxon>
        <taxon>eudicotyledons</taxon>
        <taxon>Gunneridae</taxon>
        <taxon>Pentapetalae</taxon>
        <taxon>asterids</taxon>
        <taxon>Ericales</taxon>
        <taxon>Ericaceae</taxon>
        <taxon>Vaccinioideae</taxon>
        <taxon>Vaccinieae</taxon>
        <taxon>Vaccinium</taxon>
    </lineage>
</organism>
<reference evidence="1 2" key="1">
    <citation type="journal article" date="2021" name="Hortic Res">
        <title>High-quality reference genome and annotation aids understanding of berry development for evergreen blueberry (Vaccinium darrowii).</title>
        <authorList>
            <person name="Yu J."/>
            <person name="Hulse-Kemp A.M."/>
            <person name="Babiker E."/>
            <person name="Staton M."/>
        </authorList>
    </citation>
    <scope>NUCLEOTIDE SEQUENCE [LARGE SCALE GENOMIC DNA]</scope>
    <source>
        <strain evidence="2">cv. NJ 8807/NJ 8810</strain>
        <tissue evidence="1">Young leaf</tissue>
    </source>
</reference>
<proteinExistence type="predicted"/>
<dbReference type="Proteomes" id="UP000828048">
    <property type="component" value="Chromosome 4"/>
</dbReference>
<comment type="caution">
    <text evidence="1">The sequence shown here is derived from an EMBL/GenBank/DDBJ whole genome shotgun (WGS) entry which is preliminary data.</text>
</comment>
<accession>A0ACB7Z562</accession>
<protein>
    <submittedName>
        <fullName evidence="1">Uncharacterized protein</fullName>
    </submittedName>
</protein>
<evidence type="ECO:0000313" key="2">
    <source>
        <dbReference type="Proteomes" id="UP000828048"/>
    </source>
</evidence>
<name>A0ACB7Z562_9ERIC</name>
<evidence type="ECO:0000313" key="1">
    <source>
        <dbReference type="EMBL" id="KAH7860677.1"/>
    </source>
</evidence>
<gene>
    <name evidence="1" type="ORF">Vadar_016622</name>
</gene>
<keyword evidence="2" id="KW-1185">Reference proteome</keyword>
<sequence length="448" mass="48734">MLSAFISPNPNPRILPWNLKSAAVMSSSSSFASVRCASSLSQPPLRYAVLGAGFAGFSVAWHLLQHSSKELPMCIDIYDEVGIGGGASGVAGGLLHPYSPKVKLLWRGAECWSESLKLLSIAEATMASKELKSETPDFAENCDSFIANRRGILRPAISLKHLNVLTDNAQNSLPCCKIESIDRDAAQNLVPSLCVPLNSAFYMPEAINVHPRRYLKALYLACQDLANELSTSGLNMKELHLHKMSVNNLLELAGEYTAVIVCLGARAGFLPELYGKLPLRTCRGVVAHLQLPDDISEVYPDHAPSILSDAWLSIQGPRNLQLGSTWEWNSRNYSSHVPSEEASKALQELLPKAAAIYPAIKNWAFTGASAGLRAMPPLTPDGSLPLLGCLDDFLGGNHTCKYWLFGGLGSRGLLYHGWLGKLLAQAVLSCNEDLLPSELTSWRNKKER</sequence>